<feature type="chain" id="PRO_5042282486" description="F-box domain-containing protein" evidence="1">
    <location>
        <begin position="22"/>
        <end position="357"/>
    </location>
</feature>
<dbReference type="Gene3D" id="3.80.10.10">
    <property type="entry name" value="Ribonuclease Inhibitor"/>
    <property type="match status" value="1"/>
</dbReference>
<evidence type="ECO:0008006" key="4">
    <source>
        <dbReference type="Google" id="ProtNLM"/>
    </source>
</evidence>
<name>A0AAD6Y3A7_9AGAR</name>
<protein>
    <recommendedName>
        <fullName evidence="4">F-box domain-containing protein</fullName>
    </recommendedName>
</protein>
<sequence>MAYIQLTGLAVLTLARLPILSEFTLRRCNIANGESIPSVSNAFRLCRFSSYSDRIEEWLPLLEPSSLRILHVRSAPTTGAVLPVFPYVHELQVRVNPTPTPADIDFLKKLPGVTKLRMDMDWSRGRPRLPLATLPANVLPVLADFTGPIRALQLFIARDTLTRIDILTRINADGETELDEFVTELQQLPAPLTNLIHLVATFSYSCIDTATGLEAIFASLPRLQDVEITFALYQADWFDPAPAVVVSKLPSIHGLSPHLQRLSLIWQCSYSLPPHTVDTIESDCDFFAVRAAVVAQCPDLKVLWLDGRDFVFLWHMQADIMDETEAMVTDPEDVEFVRFAWEVARQPPRLIYVDKDA</sequence>
<keyword evidence="1" id="KW-0732">Signal</keyword>
<reference evidence="2" key="1">
    <citation type="submission" date="2023-03" db="EMBL/GenBank/DDBJ databases">
        <title>Massive genome expansion in bonnet fungi (Mycena s.s.) driven by repeated elements and novel gene families across ecological guilds.</title>
        <authorList>
            <consortium name="Lawrence Berkeley National Laboratory"/>
            <person name="Harder C.B."/>
            <person name="Miyauchi S."/>
            <person name="Viragh M."/>
            <person name="Kuo A."/>
            <person name="Thoen E."/>
            <person name="Andreopoulos B."/>
            <person name="Lu D."/>
            <person name="Skrede I."/>
            <person name="Drula E."/>
            <person name="Henrissat B."/>
            <person name="Morin E."/>
            <person name="Kohler A."/>
            <person name="Barry K."/>
            <person name="LaButti K."/>
            <person name="Morin E."/>
            <person name="Salamov A."/>
            <person name="Lipzen A."/>
            <person name="Mereny Z."/>
            <person name="Hegedus B."/>
            <person name="Baldrian P."/>
            <person name="Stursova M."/>
            <person name="Weitz H."/>
            <person name="Taylor A."/>
            <person name="Grigoriev I.V."/>
            <person name="Nagy L.G."/>
            <person name="Martin F."/>
            <person name="Kauserud H."/>
        </authorList>
    </citation>
    <scope>NUCLEOTIDE SEQUENCE</scope>
    <source>
        <strain evidence="2">9144</strain>
    </source>
</reference>
<organism evidence="2 3">
    <name type="scientific">Mycena pura</name>
    <dbReference type="NCBI Taxonomy" id="153505"/>
    <lineage>
        <taxon>Eukaryota</taxon>
        <taxon>Fungi</taxon>
        <taxon>Dikarya</taxon>
        <taxon>Basidiomycota</taxon>
        <taxon>Agaricomycotina</taxon>
        <taxon>Agaricomycetes</taxon>
        <taxon>Agaricomycetidae</taxon>
        <taxon>Agaricales</taxon>
        <taxon>Marasmiineae</taxon>
        <taxon>Mycenaceae</taxon>
        <taxon>Mycena</taxon>
    </lineage>
</organism>
<dbReference type="SUPFAM" id="SSF52058">
    <property type="entry name" value="L domain-like"/>
    <property type="match status" value="1"/>
</dbReference>
<feature type="signal peptide" evidence="1">
    <location>
        <begin position="1"/>
        <end position="21"/>
    </location>
</feature>
<dbReference type="Proteomes" id="UP001219525">
    <property type="component" value="Unassembled WGS sequence"/>
</dbReference>
<evidence type="ECO:0000313" key="2">
    <source>
        <dbReference type="EMBL" id="KAJ7194461.1"/>
    </source>
</evidence>
<keyword evidence="3" id="KW-1185">Reference proteome</keyword>
<comment type="caution">
    <text evidence="2">The sequence shown here is derived from an EMBL/GenBank/DDBJ whole genome shotgun (WGS) entry which is preliminary data.</text>
</comment>
<dbReference type="EMBL" id="JARJCW010000098">
    <property type="protein sequence ID" value="KAJ7194461.1"/>
    <property type="molecule type" value="Genomic_DNA"/>
</dbReference>
<evidence type="ECO:0000256" key="1">
    <source>
        <dbReference type="SAM" id="SignalP"/>
    </source>
</evidence>
<dbReference type="InterPro" id="IPR032675">
    <property type="entry name" value="LRR_dom_sf"/>
</dbReference>
<proteinExistence type="predicted"/>
<accession>A0AAD6Y3A7</accession>
<dbReference type="AlphaFoldDB" id="A0AAD6Y3A7"/>
<evidence type="ECO:0000313" key="3">
    <source>
        <dbReference type="Proteomes" id="UP001219525"/>
    </source>
</evidence>
<gene>
    <name evidence="2" type="ORF">GGX14DRAFT_476436</name>
</gene>